<feature type="region of interest" description="Disordered" evidence="1">
    <location>
        <begin position="25"/>
        <end position="54"/>
    </location>
</feature>
<gene>
    <name evidence="2" type="ORF">HID58_033455</name>
</gene>
<dbReference type="Proteomes" id="UP000824890">
    <property type="component" value="Unassembled WGS sequence"/>
</dbReference>
<feature type="compositionally biased region" description="Basic and acidic residues" evidence="1">
    <location>
        <begin position="34"/>
        <end position="46"/>
    </location>
</feature>
<proteinExistence type="predicted"/>
<evidence type="ECO:0000256" key="1">
    <source>
        <dbReference type="SAM" id="MobiDB-lite"/>
    </source>
</evidence>
<accession>A0ABQ8BZ88</accession>
<keyword evidence="3" id="KW-1185">Reference proteome</keyword>
<name>A0ABQ8BZ88_BRANA</name>
<evidence type="ECO:0000313" key="2">
    <source>
        <dbReference type="EMBL" id="KAH0910134.1"/>
    </source>
</evidence>
<reference evidence="2 3" key="1">
    <citation type="submission" date="2021-05" db="EMBL/GenBank/DDBJ databases">
        <title>Genome Assembly of Synthetic Allotetraploid Brassica napus Reveals Homoeologous Exchanges between Subgenomes.</title>
        <authorList>
            <person name="Davis J.T."/>
        </authorList>
    </citation>
    <scope>NUCLEOTIDE SEQUENCE [LARGE SCALE GENOMIC DNA]</scope>
    <source>
        <strain evidence="3">cv. Da-Ae</strain>
        <tissue evidence="2">Seedling</tissue>
    </source>
</reference>
<sequence length="141" mass="15196">MFISCALVIGSGKLKVASSDRVSNASTNSAAGVKPEKTDSRKEFRGGRSAGGRQESRLFCTDSETETDLLLAVPVSNRRCKLVIRGERISFASWRHRLALDATNVENACFHGSSHSDLLHVSKKVMEAASESANVLSKGDK</sequence>
<dbReference type="EMBL" id="JAGKQM010000009">
    <property type="protein sequence ID" value="KAH0910134.1"/>
    <property type="molecule type" value="Genomic_DNA"/>
</dbReference>
<protein>
    <submittedName>
        <fullName evidence="2">Uncharacterized protein</fullName>
    </submittedName>
</protein>
<comment type="caution">
    <text evidence="2">The sequence shown here is derived from an EMBL/GenBank/DDBJ whole genome shotgun (WGS) entry which is preliminary data.</text>
</comment>
<evidence type="ECO:0000313" key="3">
    <source>
        <dbReference type="Proteomes" id="UP000824890"/>
    </source>
</evidence>
<organism evidence="2 3">
    <name type="scientific">Brassica napus</name>
    <name type="common">Rape</name>
    <dbReference type="NCBI Taxonomy" id="3708"/>
    <lineage>
        <taxon>Eukaryota</taxon>
        <taxon>Viridiplantae</taxon>
        <taxon>Streptophyta</taxon>
        <taxon>Embryophyta</taxon>
        <taxon>Tracheophyta</taxon>
        <taxon>Spermatophyta</taxon>
        <taxon>Magnoliopsida</taxon>
        <taxon>eudicotyledons</taxon>
        <taxon>Gunneridae</taxon>
        <taxon>Pentapetalae</taxon>
        <taxon>rosids</taxon>
        <taxon>malvids</taxon>
        <taxon>Brassicales</taxon>
        <taxon>Brassicaceae</taxon>
        <taxon>Brassiceae</taxon>
        <taxon>Brassica</taxon>
    </lineage>
</organism>